<dbReference type="Pfam" id="PF00004">
    <property type="entry name" value="AAA"/>
    <property type="match status" value="1"/>
</dbReference>
<proteinExistence type="predicted"/>
<organism evidence="2">
    <name type="scientific">Tetraselmis virus 1</name>
    <dbReference type="NCBI Taxonomy" id="2060617"/>
    <lineage>
        <taxon>Viruses</taxon>
        <taxon>Varidnaviria</taxon>
        <taxon>Bamfordvirae</taxon>
        <taxon>Nucleocytoviricota</taxon>
        <taxon>Megaviricetes</taxon>
        <taxon>Imitervirales</taxon>
        <taxon>Allomimiviridae</taxon>
        <taxon>Oceanusvirus</taxon>
        <taxon>Oceanusvirus kaneohense</taxon>
    </lineage>
</organism>
<reference evidence="2" key="1">
    <citation type="journal article" date="2018" name="Virology">
        <title>A giant virus infecting green algae encodes key fermentation genes.</title>
        <authorList>
            <person name="Schvarcz C.R."/>
            <person name="Steward G.F."/>
        </authorList>
    </citation>
    <scope>NUCLEOTIDE SEQUENCE [LARGE SCALE GENOMIC DNA]</scope>
</reference>
<evidence type="ECO:0000313" key="2">
    <source>
        <dbReference type="EMBL" id="AUF82177.1"/>
    </source>
</evidence>
<dbReference type="GO" id="GO:0016887">
    <property type="term" value="F:ATP hydrolysis activity"/>
    <property type="evidence" value="ECO:0007669"/>
    <property type="project" value="InterPro"/>
</dbReference>
<evidence type="ECO:0000313" key="3">
    <source>
        <dbReference type="Proteomes" id="UP000244773"/>
    </source>
</evidence>
<dbReference type="EMBL" id="KY322437">
    <property type="protein sequence ID" value="AUF82177.1"/>
    <property type="molecule type" value="Genomic_DNA"/>
</dbReference>
<protein>
    <submittedName>
        <fullName evidence="2">Putative ATPase family protein</fullName>
    </submittedName>
</protein>
<sequence>MDVDANYIGISKQINELNQELEDYKGEDTRLIIIIGPPGSGRTSVCKDLLKKNNYNTHTVSANECISKEISKIMFFCGTIGNVDVLLSGTGDSKRSVFVDDVISDIKTVVNTYDALKKKKNNVLMIICCNRTTKITSVQRRAKRIIEFDYPKITILTEFMKKKFPNVPRDAIKRCVKYSNRCVQKCVMLIESEQSGTKATESIKLVDCSIFDEVQKAISVIDKPYSDTTFSDIEVATSSEPGLCLLIIRDAVCSPRVPITKETFLDFNFYVKIQPSEWFSTLASTVIFYKIAKQCKVINKFKFPKCYTIMSTRMTNIKKQLSWLDDKKIQQLKSNYQFD</sequence>
<feature type="domain" description="ATPase AAA-type core" evidence="1">
    <location>
        <begin position="32"/>
        <end position="149"/>
    </location>
</feature>
<accession>A0A2P0VMP8</accession>
<dbReference type="SUPFAM" id="SSF52540">
    <property type="entry name" value="P-loop containing nucleoside triphosphate hydrolases"/>
    <property type="match status" value="1"/>
</dbReference>
<keyword evidence="3" id="KW-1185">Reference proteome</keyword>
<dbReference type="Proteomes" id="UP000244773">
    <property type="component" value="Segment"/>
</dbReference>
<evidence type="ECO:0000259" key="1">
    <source>
        <dbReference type="Pfam" id="PF00004"/>
    </source>
</evidence>
<dbReference type="GO" id="GO:0005524">
    <property type="term" value="F:ATP binding"/>
    <property type="evidence" value="ECO:0007669"/>
    <property type="project" value="InterPro"/>
</dbReference>
<dbReference type="InterPro" id="IPR027417">
    <property type="entry name" value="P-loop_NTPase"/>
</dbReference>
<dbReference type="Gene3D" id="3.40.50.300">
    <property type="entry name" value="P-loop containing nucleotide triphosphate hydrolases"/>
    <property type="match status" value="1"/>
</dbReference>
<gene>
    <name evidence="2" type="ORF">TetV_085</name>
</gene>
<dbReference type="InterPro" id="IPR003959">
    <property type="entry name" value="ATPase_AAA_core"/>
</dbReference>
<name>A0A2P0VMP8_9VIRU</name>